<reference evidence="4 5" key="1">
    <citation type="submission" date="2015-11" db="EMBL/GenBank/DDBJ databases">
        <authorList>
            <person name="Zhang Y."/>
            <person name="Guo Z."/>
        </authorList>
    </citation>
    <scope>NUCLEOTIDE SEQUENCE [LARGE SCALE GENOMIC DNA]</scope>
    <source>
        <strain evidence="4 5">KCTC 12086</strain>
    </source>
</reference>
<dbReference type="PATRIC" id="fig|161398.10.peg.1619"/>
<feature type="transmembrane region" description="Helical" evidence="3">
    <location>
        <begin position="36"/>
        <end position="53"/>
    </location>
</feature>
<gene>
    <name evidence="4" type="ORF">PP2015_1594</name>
</gene>
<dbReference type="PANTHER" id="PTHR40841:SF2">
    <property type="entry name" value="SIDEROPHORE-DEGRADING ESTERASE (EUROFUNG)"/>
    <property type="match status" value="1"/>
</dbReference>
<accession>A0A0S2K2A2</accession>
<organism evidence="4 5">
    <name type="scientific">Pseudoalteromonas phenolica</name>
    <dbReference type="NCBI Taxonomy" id="161398"/>
    <lineage>
        <taxon>Bacteria</taxon>
        <taxon>Pseudomonadati</taxon>
        <taxon>Pseudomonadota</taxon>
        <taxon>Gammaproteobacteria</taxon>
        <taxon>Alteromonadales</taxon>
        <taxon>Pseudoalteromonadaceae</taxon>
        <taxon>Pseudoalteromonas</taxon>
    </lineage>
</organism>
<dbReference type="AlphaFoldDB" id="A0A0S2K2A2"/>
<evidence type="ECO:0000313" key="4">
    <source>
        <dbReference type="EMBL" id="ALO42098.1"/>
    </source>
</evidence>
<name>A0A0S2K2A2_9GAMM</name>
<keyword evidence="2" id="KW-0378">Hydrolase</keyword>
<dbReference type="SUPFAM" id="SSF53474">
    <property type="entry name" value="alpha/beta-Hydrolases"/>
    <property type="match status" value="1"/>
</dbReference>
<keyword evidence="3" id="KW-0812">Transmembrane</keyword>
<dbReference type="GO" id="GO:0016788">
    <property type="term" value="F:hydrolase activity, acting on ester bonds"/>
    <property type="evidence" value="ECO:0007669"/>
    <property type="project" value="TreeGrafter"/>
</dbReference>
<dbReference type="EMBL" id="CP013187">
    <property type="protein sequence ID" value="ALO42098.1"/>
    <property type="molecule type" value="Genomic_DNA"/>
</dbReference>
<dbReference type="InterPro" id="IPR052558">
    <property type="entry name" value="Siderophore_Hydrolase_D"/>
</dbReference>
<proteinExistence type="inferred from homology"/>
<dbReference type="OrthoDB" id="6899345at2"/>
<keyword evidence="3" id="KW-1133">Transmembrane helix</keyword>
<dbReference type="PANTHER" id="PTHR40841">
    <property type="entry name" value="SIDEROPHORE TRIACETYLFUSARININE C ESTERASE"/>
    <property type="match status" value="1"/>
</dbReference>
<dbReference type="Gene3D" id="3.40.50.1820">
    <property type="entry name" value="alpha/beta hydrolase"/>
    <property type="match status" value="1"/>
</dbReference>
<evidence type="ECO:0000313" key="5">
    <source>
        <dbReference type="Proteomes" id="UP000061457"/>
    </source>
</evidence>
<protein>
    <submittedName>
        <fullName evidence="4">Putative esterase</fullName>
    </submittedName>
</protein>
<keyword evidence="5" id="KW-1185">Reference proteome</keyword>
<dbReference type="Proteomes" id="UP000061457">
    <property type="component" value="Chromosome I"/>
</dbReference>
<keyword evidence="3" id="KW-0472">Membrane</keyword>
<dbReference type="STRING" id="161398.PP2015_1594"/>
<sequence length="330" mass="37850">MFAASNTKYVLKSRLLALKFYLNLDIFRFVNSTSRHLILLCVYIFSLLHNFRLNLRMNPMSKFKYFLFVILISSFIGCGSSSKNSEIPSAQTLLAFQAGERSILEPVSSSFTGVTYPIQLYLPKNRIIGKKYPVIYVLDAEWHLKRVADSLDRLELEAIIIGIENFVDASYKHREDYSQWPLAQDYFNFIVNELAPKLESNYPINQSKRSIVGHSYTGLFAGLAMLMDDPQDPFFSAHVSFDGSFWAHTEITPQLISDRGVLDERLKSKAILIAARGRVSNGRYVDWFQAMLEYEEFKGLEIIKLEYDVDHIPVVEHAMDDAMRALLIGQ</sequence>
<dbReference type="Pfam" id="PF00756">
    <property type="entry name" value="Esterase"/>
    <property type="match status" value="1"/>
</dbReference>
<comment type="similarity">
    <text evidence="1">Belongs to the esterase D family.</text>
</comment>
<evidence type="ECO:0000256" key="2">
    <source>
        <dbReference type="ARBA" id="ARBA00022801"/>
    </source>
</evidence>
<dbReference type="InterPro" id="IPR000801">
    <property type="entry name" value="Esterase-like"/>
</dbReference>
<dbReference type="KEGG" id="pphe:PP2015_1594"/>
<evidence type="ECO:0000256" key="3">
    <source>
        <dbReference type="SAM" id="Phobius"/>
    </source>
</evidence>
<dbReference type="InterPro" id="IPR029058">
    <property type="entry name" value="AB_hydrolase_fold"/>
</dbReference>
<evidence type="ECO:0000256" key="1">
    <source>
        <dbReference type="ARBA" id="ARBA00005622"/>
    </source>
</evidence>